<sequence length="2012" mass="230417">MIFLFLLCLTKMYCQLNSQWTNIYNGVYEAKNIYCTNINCIYGFKNFLTNSPAKFVNCSSSPQTAIVLDNLQISVIQNTTTLSPQAPNAYKLLLFDVYFTSQWVDDAIEILYDNHLFQVRYTTLDPLQFSEGLCDSIQFEIKTFYLILPYTSNNSTYPVFYILNSINQALIRNVHVGYLSCYPKCLQCNGPNLIDCQAWDVIFSRCSIRQSRLSNGVCIEQCPIQNSIVKSQNRICVGFKHTQFFQSNLVNLDLSTLLNWNILYDPQHIDVSNKKVSPYNYGVFHFREGTYISLDINNGFYTFGVQVQLIYCNTTPAGSGVSFYINSTYYGSTYYDGTQFQYHNVNLRDFKSHPNTGSCTNNIFIELDMFLNILDKKFIFVIQGNFTQPNAGWFLRLFTLTSGFCPLNCILCNKRYMCQTCASGFYKVSDGTCSQSNCPVNSLLINSICTYYDQVTKYSKYLIKEFYDFTVKDTLNATFVLEQNSLMDLKKGLDIFWSYLPNKIIFGGKFVWAQSRFSQIYTLNPHHSLTIYFQIIFGPNFPNSPLNYFSYEINNGTENRVLYSVNPVQIIEQVLTYNPTLTIAIQCYGVNVIDSYCGLSNYYIVVHYCKPYCNQCSNELTCDVWMAYDSSIVKVEQSQCLSNQFLDDTTSTCENCPNECLTCLNEYDCQTCKPNYRLVTTTCILNCQLNQYYDGTNCLDCNYTCKQCQSSSYCIHCESTSLRYLENGQCLCFDGYYDQNNIEQCQPCDKLCSKCNGPTNKNCQACIVLVNLILNENTCECNNGYYFDEFQLQCLSCSMKCEKCFEQSDSSCLACHSTQFRILDGFDCKCQLGYYDNSQDSCIQCPAVEDALFTSCYKICGDGISIWHDNNCAVFVCPSGYDNINNQCLPICGDLQVVFEEQCDDGNLIQFDGCHNCRFQCPAQCTVCDATTVLPCIDICGDGIVSGLEECDDSNTIQFDGCYQCKIECQPQCTRCNKGYCSDCLTFGWVLDPYTKLCIESCGDKYYVGNEQCEDFNTLMLDGCYNCRLSCQQSCLTCTTIGCTSCKVGFKLINRYCRNICGDSMIVEGEDCDDGNQYPFDGCHQCVYQCQSECLECLNGICLFCIDGFEAFNGECVDVRQIPIIPFQEQYKQNIIEFCKITIQGICQECQQGYLLNDLQNICEFQKKNEILKIQIMDVLPQLIQYCQIQINNQCIICYKNFKLDIFTNKCEPICGDGIISGTEECEDNNYLVLDGCYQCKYQCSETCEICEFGKCILCQINTIIAPTTFQCEYLQQCTQPGSYYNQETNQCYSICGDGFVYLNEECDDGNDIEYDGCHKCYYSCQPGCKCIKGECYREQISCENGLYYSFTSLSCKPLCGDGITIQPFEECDDGNEISDDECNLCKLQCGVNCQTCSPQNYCLQCKEGYELFDYKCYQYNNSNCNIKNCEFCEINECLTCFIGYQLFDNMCFSQCGDGVLIDLEQCDDGNLINGDGCDDDCTQSENSICRDNECAILSSSFPILEFEREQQGIQFIRLKYTSKMQLIAGVTEQDYFDSLKFEIQNQTDLALIQIIAKTNITQELQFVDIQVSVEYIKYVQNPILLLRFVDKGILVNQDGAGISQDSISIRLSSSNVLRDQEQKVMTSLIGLNDYIIKIVAMTIAISSISGQGEIISNLLDTIQQLYYLKYINSRIGVNLQRFYETFKIIQLTNFFDFLGMNPNGSMKDIVSFYHSKPIFEMDDRNANYLNNFAQLFLVYAIFFLAYFCLKKVTFLILKKIHQLTCFQSNQMLLLIVNSIQKLCLRIQIISIIEPIQAIFLAMIYEFGLNTFLALRFQKSDFEGKLGVSIAISILYGVILLLIQRSSFSIPLVKKQQIQSQKSNSFTYLCMQKMLFISFLIFFFESSQIQILLCLLNEFQFIYFLYIRKILMLPSENIKQLASHFLQFIILGMYLVNDFYQDQPDVLIIIGWIIISLMSTILFMTLIIDLIKIVHPIWQKCKTSKTSEHHDLKQEIFCIVENPCNAQRKLTK</sequence>
<dbReference type="InterPro" id="IPR006212">
    <property type="entry name" value="Furin_repeat"/>
</dbReference>
<feature type="domain" description="EGF-like" evidence="6">
    <location>
        <begin position="751"/>
        <end position="795"/>
    </location>
</feature>
<feature type="transmembrane region" description="Helical" evidence="4">
    <location>
        <begin position="1783"/>
        <end position="1805"/>
    </location>
</feature>
<dbReference type="Proteomes" id="UP000689195">
    <property type="component" value="Unassembled WGS sequence"/>
</dbReference>
<feature type="domain" description="EGF-like" evidence="6">
    <location>
        <begin position="1382"/>
        <end position="1418"/>
    </location>
</feature>
<keyword evidence="1 5" id="KW-0732">Signal</keyword>
<dbReference type="InterPro" id="IPR011936">
    <property type="entry name" value="Myxo_disulph_rpt"/>
</dbReference>
<dbReference type="InterPro" id="IPR000742">
    <property type="entry name" value="EGF"/>
</dbReference>
<comment type="caution">
    <text evidence="7">The sequence shown here is derived from an EMBL/GenBank/DDBJ whole genome shotgun (WGS) entry which is preliminary data.</text>
</comment>
<dbReference type="SMART" id="SM00261">
    <property type="entry name" value="FU"/>
    <property type="match status" value="10"/>
</dbReference>
<feature type="domain" description="EGF-like" evidence="6">
    <location>
        <begin position="404"/>
        <end position="434"/>
    </location>
</feature>
<feature type="signal peptide" evidence="5">
    <location>
        <begin position="1"/>
        <end position="18"/>
    </location>
</feature>
<feature type="domain" description="EGF-like" evidence="6">
    <location>
        <begin position="803"/>
        <end position="843"/>
    </location>
</feature>
<feature type="domain" description="EGF-like" evidence="6">
    <location>
        <begin position="707"/>
        <end position="746"/>
    </location>
</feature>
<reference evidence="7" key="1">
    <citation type="submission" date="2021-01" db="EMBL/GenBank/DDBJ databases">
        <authorList>
            <consortium name="Genoscope - CEA"/>
            <person name="William W."/>
        </authorList>
    </citation>
    <scope>NUCLEOTIDE SEQUENCE</scope>
</reference>
<feature type="transmembrane region" description="Helical" evidence="4">
    <location>
        <begin position="1825"/>
        <end position="1844"/>
    </location>
</feature>
<dbReference type="PANTHER" id="PTHR38934:SF6">
    <property type="entry name" value="CHROMOSOME UNDETERMINED SCAFFOLD_176, WHOLE GENOME SHOTGUN SEQUENCE"/>
    <property type="match status" value="1"/>
</dbReference>
<feature type="transmembrane region" description="Helical" evidence="4">
    <location>
        <begin position="1889"/>
        <end position="1906"/>
    </location>
</feature>
<dbReference type="EMBL" id="CAJJDO010000021">
    <property type="protein sequence ID" value="CAD8151480.1"/>
    <property type="molecule type" value="Genomic_DNA"/>
</dbReference>
<feature type="domain" description="EGF-like" evidence="6">
    <location>
        <begin position="964"/>
        <end position="999"/>
    </location>
</feature>
<feature type="transmembrane region" description="Helical" evidence="4">
    <location>
        <begin position="1865"/>
        <end position="1883"/>
    </location>
</feature>
<name>A0A8S1TGT2_9CILI</name>
<feature type="transmembrane region" description="Helical" evidence="4">
    <location>
        <begin position="1918"/>
        <end position="1936"/>
    </location>
</feature>
<gene>
    <name evidence="7" type="ORF">PPENT_87.1.T0210374</name>
</gene>
<evidence type="ECO:0000313" key="8">
    <source>
        <dbReference type="Proteomes" id="UP000689195"/>
    </source>
</evidence>
<dbReference type="Pfam" id="PF13948">
    <property type="entry name" value="DUF4215"/>
    <property type="match status" value="8"/>
</dbReference>
<dbReference type="SMART" id="SM00181">
    <property type="entry name" value="EGF"/>
    <property type="match status" value="8"/>
</dbReference>
<evidence type="ECO:0000256" key="1">
    <source>
        <dbReference type="ARBA" id="ARBA00022729"/>
    </source>
</evidence>
<evidence type="ECO:0000256" key="3">
    <source>
        <dbReference type="ARBA" id="ARBA00023157"/>
    </source>
</evidence>
<feature type="chain" id="PRO_5035883527" description="EGF-like domain-containing protein" evidence="5">
    <location>
        <begin position="19"/>
        <end position="2012"/>
    </location>
</feature>
<feature type="transmembrane region" description="Helical" evidence="4">
    <location>
        <begin position="1733"/>
        <end position="1750"/>
    </location>
</feature>
<evidence type="ECO:0000256" key="5">
    <source>
        <dbReference type="SAM" id="SignalP"/>
    </source>
</evidence>
<dbReference type="PANTHER" id="PTHR38934">
    <property type="entry name" value="HYPHALLY REGULATED CELL WALL PROTEIN 1"/>
    <property type="match status" value="1"/>
</dbReference>
<dbReference type="OrthoDB" id="303811at2759"/>
<keyword evidence="4" id="KW-0472">Membrane</keyword>
<protein>
    <recommendedName>
        <fullName evidence="6">EGF-like domain-containing protein</fullName>
    </recommendedName>
</protein>
<dbReference type="CDD" id="cd00064">
    <property type="entry name" value="FU"/>
    <property type="match status" value="1"/>
</dbReference>
<evidence type="ECO:0000256" key="4">
    <source>
        <dbReference type="SAM" id="Phobius"/>
    </source>
</evidence>
<keyword evidence="3" id="KW-1015">Disulfide bond</keyword>
<feature type="transmembrane region" description="Helical" evidence="4">
    <location>
        <begin position="1948"/>
        <end position="1971"/>
    </location>
</feature>
<keyword evidence="4" id="KW-1133">Transmembrane helix</keyword>
<accession>A0A8S1TGT2</accession>
<keyword evidence="8" id="KW-1185">Reference proteome</keyword>
<proteinExistence type="predicted"/>
<evidence type="ECO:0000259" key="6">
    <source>
        <dbReference type="SMART" id="SM00181"/>
    </source>
</evidence>
<evidence type="ECO:0000256" key="2">
    <source>
        <dbReference type="ARBA" id="ARBA00022737"/>
    </source>
</evidence>
<organism evidence="7 8">
    <name type="scientific">Paramecium pentaurelia</name>
    <dbReference type="NCBI Taxonomy" id="43138"/>
    <lineage>
        <taxon>Eukaryota</taxon>
        <taxon>Sar</taxon>
        <taxon>Alveolata</taxon>
        <taxon>Ciliophora</taxon>
        <taxon>Intramacronucleata</taxon>
        <taxon>Oligohymenophorea</taxon>
        <taxon>Peniculida</taxon>
        <taxon>Parameciidae</taxon>
        <taxon>Paramecium</taxon>
    </lineage>
</organism>
<evidence type="ECO:0000313" key="7">
    <source>
        <dbReference type="EMBL" id="CAD8151480.1"/>
    </source>
</evidence>
<feature type="domain" description="EGF-like" evidence="6">
    <location>
        <begin position="1026"/>
        <end position="1058"/>
    </location>
</feature>
<keyword evidence="4" id="KW-0812">Transmembrane</keyword>
<dbReference type="NCBIfam" id="TIGR02232">
    <property type="entry name" value="myxo_disulf_rpt"/>
    <property type="match status" value="4"/>
</dbReference>
<keyword evidence="2" id="KW-0677">Repeat</keyword>
<feature type="domain" description="EGF-like" evidence="6">
    <location>
        <begin position="652"/>
        <end position="684"/>
    </location>
</feature>